<evidence type="ECO:0000313" key="2">
    <source>
        <dbReference type="EMBL" id="KAF2454965.1"/>
    </source>
</evidence>
<feature type="compositionally biased region" description="Basic and acidic residues" evidence="1">
    <location>
        <begin position="97"/>
        <end position="133"/>
    </location>
</feature>
<dbReference type="EMBL" id="MU001689">
    <property type="protein sequence ID" value="KAF2454965.1"/>
    <property type="molecule type" value="Genomic_DNA"/>
</dbReference>
<evidence type="ECO:0000313" key="3">
    <source>
        <dbReference type="Proteomes" id="UP000799766"/>
    </source>
</evidence>
<evidence type="ECO:0000256" key="1">
    <source>
        <dbReference type="SAM" id="MobiDB-lite"/>
    </source>
</evidence>
<accession>A0A6A6NT66</accession>
<proteinExistence type="predicted"/>
<organism evidence="2 3">
    <name type="scientific">Lineolata rhizophorae</name>
    <dbReference type="NCBI Taxonomy" id="578093"/>
    <lineage>
        <taxon>Eukaryota</taxon>
        <taxon>Fungi</taxon>
        <taxon>Dikarya</taxon>
        <taxon>Ascomycota</taxon>
        <taxon>Pezizomycotina</taxon>
        <taxon>Dothideomycetes</taxon>
        <taxon>Dothideomycetes incertae sedis</taxon>
        <taxon>Lineolatales</taxon>
        <taxon>Lineolataceae</taxon>
        <taxon>Lineolata</taxon>
    </lineage>
</organism>
<feature type="region of interest" description="Disordered" evidence="1">
    <location>
        <begin position="1"/>
        <end position="133"/>
    </location>
</feature>
<dbReference type="PANTHER" id="PTHR34693:SF1">
    <property type="entry name" value="PROTEIN PAR32"/>
    <property type="match status" value="1"/>
</dbReference>
<sequence>MSYDAANRNVSHGRGGAGNIGRTSSDGINREELITPTIKSDIYTTGRGGSGNMAKNDPMHPEIARAAQDVSGEPPREPETNYHFGRGGAANVVRSGSGDRERRGSSHSGEHHKGIVEKGKEMLGLGHGEHDKK</sequence>
<dbReference type="InterPro" id="IPR053203">
    <property type="entry name" value="Cisplatin_resist-associated"/>
</dbReference>
<dbReference type="PANTHER" id="PTHR34693">
    <property type="entry name" value="PROTEIN PAR32"/>
    <property type="match status" value="1"/>
</dbReference>
<dbReference type="Proteomes" id="UP000799766">
    <property type="component" value="Unassembled WGS sequence"/>
</dbReference>
<dbReference type="AlphaFoldDB" id="A0A6A6NT66"/>
<dbReference type="OrthoDB" id="3063476at2759"/>
<gene>
    <name evidence="2" type="ORF">BDY21DRAFT_352031</name>
</gene>
<reference evidence="2" key="1">
    <citation type="journal article" date="2020" name="Stud. Mycol.">
        <title>101 Dothideomycetes genomes: a test case for predicting lifestyles and emergence of pathogens.</title>
        <authorList>
            <person name="Haridas S."/>
            <person name="Albert R."/>
            <person name="Binder M."/>
            <person name="Bloem J."/>
            <person name="Labutti K."/>
            <person name="Salamov A."/>
            <person name="Andreopoulos B."/>
            <person name="Baker S."/>
            <person name="Barry K."/>
            <person name="Bills G."/>
            <person name="Bluhm B."/>
            <person name="Cannon C."/>
            <person name="Castanera R."/>
            <person name="Culley D."/>
            <person name="Daum C."/>
            <person name="Ezra D."/>
            <person name="Gonzalez J."/>
            <person name="Henrissat B."/>
            <person name="Kuo A."/>
            <person name="Liang C."/>
            <person name="Lipzen A."/>
            <person name="Lutzoni F."/>
            <person name="Magnuson J."/>
            <person name="Mondo S."/>
            <person name="Nolan M."/>
            <person name="Ohm R."/>
            <person name="Pangilinan J."/>
            <person name="Park H.-J."/>
            <person name="Ramirez L."/>
            <person name="Alfaro M."/>
            <person name="Sun H."/>
            <person name="Tritt A."/>
            <person name="Yoshinaga Y."/>
            <person name="Zwiers L.-H."/>
            <person name="Turgeon B."/>
            <person name="Goodwin S."/>
            <person name="Spatafora J."/>
            <person name="Crous P."/>
            <person name="Grigoriev I."/>
        </authorList>
    </citation>
    <scope>NUCLEOTIDE SEQUENCE</scope>
    <source>
        <strain evidence="2">ATCC 16933</strain>
    </source>
</reference>
<keyword evidence="3" id="KW-1185">Reference proteome</keyword>
<name>A0A6A6NT66_9PEZI</name>
<dbReference type="InterPro" id="IPR022024">
    <property type="entry name" value="DUF3602"/>
</dbReference>
<protein>
    <submittedName>
        <fullName evidence="2">Uncharacterized protein</fullName>
    </submittedName>
</protein>
<dbReference type="Pfam" id="PF12223">
    <property type="entry name" value="DUF3602"/>
    <property type="match status" value="1"/>
</dbReference>